<sequence length="118" mass="13420">MTEQEALDSISDDWGKNIPPAELKERAEKMWPSVVRGLAEERGIRFSPTDTTDKIVSKIAKKQGLSKSKTLQSLRDTCLQNSKIDIFIEKYGHLFKQDKHGELSYSLPMLRKITGLDL</sequence>
<dbReference type="EMBL" id="MTKQ01000068">
    <property type="protein sequence ID" value="RWX48666.1"/>
    <property type="molecule type" value="Genomic_DNA"/>
</dbReference>
<dbReference type="AlphaFoldDB" id="A0A444J6C9"/>
<dbReference type="Proteomes" id="UP000286862">
    <property type="component" value="Unassembled WGS sequence"/>
</dbReference>
<evidence type="ECO:0000313" key="1">
    <source>
        <dbReference type="EMBL" id="RWX48666.1"/>
    </source>
</evidence>
<evidence type="ECO:0000313" key="2">
    <source>
        <dbReference type="Proteomes" id="UP000286862"/>
    </source>
</evidence>
<gene>
    <name evidence="1" type="ORF">VT99_10684</name>
</gene>
<reference evidence="1 2" key="1">
    <citation type="submission" date="2017-01" db="EMBL/GenBank/DDBJ databases">
        <title>The cable genome- insights into the physiology and evolution of filamentous bacteria capable of sulfide oxidation via long distance electron transfer.</title>
        <authorList>
            <person name="Schreiber L."/>
            <person name="Bjerg J.T."/>
            <person name="Boggild A."/>
            <person name="Van De Vossenberg J."/>
            <person name="Meysman F."/>
            <person name="Nielsen L.P."/>
            <person name="Schramm A."/>
            <person name="Kjeldsen K.U."/>
        </authorList>
    </citation>
    <scope>NUCLEOTIDE SEQUENCE [LARGE SCALE GENOMIC DNA]</scope>
    <source>
        <strain evidence="1">A2</strain>
    </source>
</reference>
<protein>
    <submittedName>
        <fullName evidence="1">Uncharacterized protein</fullName>
    </submittedName>
</protein>
<proteinExistence type="predicted"/>
<accession>A0A444J6C9</accession>
<comment type="caution">
    <text evidence="1">The sequence shown here is derived from an EMBL/GenBank/DDBJ whole genome shotgun (WGS) entry which is preliminary data.</text>
</comment>
<organism evidence="1 2">
    <name type="scientific">Candidatus Electrothrix marina</name>
    <dbReference type="NCBI Taxonomy" id="1859130"/>
    <lineage>
        <taxon>Bacteria</taxon>
        <taxon>Pseudomonadati</taxon>
        <taxon>Thermodesulfobacteriota</taxon>
        <taxon>Desulfobulbia</taxon>
        <taxon>Desulfobulbales</taxon>
        <taxon>Desulfobulbaceae</taxon>
        <taxon>Candidatus Electrothrix</taxon>
    </lineage>
</organism>
<name>A0A444J6C9_9BACT</name>